<accession>A0ABQ0YT35</accession>
<keyword evidence="2" id="KW-1185">Reference proteome</keyword>
<organism evidence="1 2">
    <name type="scientific">Rhodococcus aetherivorans</name>
    <dbReference type="NCBI Taxonomy" id="191292"/>
    <lineage>
        <taxon>Bacteria</taxon>
        <taxon>Bacillati</taxon>
        <taxon>Actinomycetota</taxon>
        <taxon>Actinomycetes</taxon>
        <taxon>Mycobacteriales</taxon>
        <taxon>Nocardiaceae</taxon>
        <taxon>Rhodococcus</taxon>
    </lineage>
</organism>
<dbReference type="EMBL" id="BLAH01000125">
    <property type="protein sequence ID" value="GES39731.1"/>
    <property type="molecule type" value="Genomic_DNA"/>
</dbReference>
<reference evidence="1 2" key="1">
    <citation type="journal article" date="2018" name="Biodegradation">
        <title>1,4-Dioxane degradation characteristics of Rhodococcus aetherivorans JCM 14343.</title>
        <authorList>
            <person name="Inoue D."/>
            <person name="Tsunoda T."/>
            <person name="Yamamoto N."/>
            <person name="Ike M."/>
            <person name="Sei K."/>
        </authorList>
    </citation>
    <scope>NUCLEOTIDE SEQUENCE [LARGE SCALE GENOMIC DNA]</scope>
    <source>
        <strain evidence="1 2">JCM 14343</strain>
    </source>
</reference>
<sequence>MTAFTVGPQRHPLTCMPAHYSHPYVCCGTLGTCSVSQWHPKLFPSSVTSPN</sequence>
<dbReference type="Proteomes" id="UP000325466">
    <property type="component" value="Unassembled WGS sequence"/>
</dbReference>
<evidence type="ECO:0000313" key="1">
    <source>
        <dbReference type="EMBL" id="GES39731.1"/>
    </source>
</evidence>
<comment type="caution">
    <text evidence="1">The sequence shown here is derived from an EMBL/GenBank/DDBJ whole genome shotgun (WGS) entry which is preliminary data.</text>
</comment>
<name>A0ABQ0YT35_9NOCA</name>
<proteinExistence type="predicted"/>
<gene>
    <name evidence="1" type="ORF">RAJCM14343_5007</name>
</gene>
<protein>
    <submittedName>
        <fullName evidence="1">Uncharacterized protein</fullName>
    </submittedName>
</protein>
<evidence type="ECO:0000313" key="2">
    <source>
        <dbReference type="Proteomes" id="UP000325466"/>
    </source>
</evidence>